<evidence type="ECO:0000313" key="2">
    <source>
        <dbReference type="Proteomes" id="UP000076738"/>
    </source>
</evidence>
<accession>A0A167JVW2</accession>
<organism evidence="1 2">
    <name type="scientific">Calocera viscosa (strain TUFC12733)</name>
    <dbReference type="NCBI Taxonomy" id="1330018"/>
    <lineage>
        <taxon>Eukaryota</taxon>
        <taxon>Fungi</taxon>
        <taxon>Dikarya</taxon>
        <taxon>Basidiomycota</taxon>
        <taxon>Agaricomycotina</taxon>
        <taxon>Dacrymycetes</taxon>
        <taxon>Dacrymycetales</taxon>
        <taxon>Dacrymycetaceae</taxon>
        <taxon>Calocera</taxon>
    </lineage>
</organism>
<sequence>MHLFLWRDDLTPPHRNSFPSPTKGFDILVSTFLSLIVLSQSRSSLFLSIITLYALQLPKPDSPKTENRTYNSSSFLFPVTCHDLSCVVIDCLGGLWLAVQYRLAFSSPRAHVPVLVVMQNRRNRGDTRNALRLTRTGGQCLASVIGMPLMLRVPFRCLG</sequence>
<dbReference type="Proteomes" id="UP000076738">
    <property type="component" value="Unassembled WGS sequence"/>
</dbReference>
<dbReference type="AlphaFoldDB" id="A0A167JVW2"/>
<dbReference type="EMBL" id="KV417297">
    <property type="protein sequence ID" value="KZO93966.1"/>
    <property type="molecule type" value="Genomic_DNA"/>
</dbReference>
<gene>
    <name evidence="1" type="ORF">CALVIDRAFT_229122</name>
</gene>
<evidence type="ECO:0000313" key="1">
    <source>
        <dbReference type="EMBL" id="KZO93966.1"/>
    </source>
</evidence>
<keyword evidence="2" id="KW-1185">Reference proteome</keyword>
<proteinExistence type="predicted"/>
<reference evidence="1 2" key="1">
    <citation type="journal article" date="2016" name="Mol. Biol. Evol.">
        <title>Comparative Genomics of Early-Diverging Mushroom-Forming Fungi Provides Insights into the Origins of Lignocellulose Decay Capabilities.</title>
        <authorList>
            <person name="Nagy L.G."/>
            <person name="Riley R."/>
            <person name="Tritt A."/>
            <person name="Adam C."/>
            <person name="Daum C."/>
            <person name="Floudas D."/>
            <person name="Sun H."/>
            <person name="Yadav J.S."/>
            <person name="Pangilinan J."/>
            <person name="Larsson K.H."/>
            <person name="Matsuura K."/>
            <person name="Barry K."/>
            <person name="Labutti K."/>
            <person name="Kuo R."/>
            <person name="Ohm R.A."/>
            <person name="Bhattacharya S.S."/>
            <person name="Shirouzu T."/>
            <person name="Yoshinaga Y."/>
            <person name="Martin F.M."/>
            <person name="Grigoriev I.V."/>
            <person name="Hibbett D.S."/>
        </authorList>
    </citation>
    <scope>NUCLEOTIDE SEQUENCE [LARGE SCALE GENOMIC DNA]</scope>
    <source>
        <strain evidence="1 2">TUFC12733</strain>
    </source>
</reference>
<name>A0A167JVW2_CALVF</name>
<protein>
    <submittedName>
        <fullName evidence="1">Uncharacterized protein</fullName>
    </submittedName>
</protein>